<dbReference type="AlphaFoldDB" id="A0A2N2F3D2"/>
<dbReference type="Gene3D" id="2.60.40.420">
    <property type="entry name" value="Cupredoxins - blue copper proteins"/>
    <property type="match status" value="1"/>
</dbReference>
<proteinExistence type="predicted"/>
<sequence>MKNIILMVSITVAALLIMFALSSGKNTQQPEVKGDTTPSVTQEGDTQVINVVSTSGGYYPQNIVAKANTKTVLRMESKNSYGCERSFRIPKLNITDILPQQGITEFDLGTPSSGENILGTCSMGMYTFTIKFE</sequence>
<dbReference type="Pfam" id="PF13473">
    <property type="entry name" value="Cupredoxin_1"/>
    <property type="match status" value="1"/>
</dbReference>
<reference evidence="2 3" key="1">
    <citation type="journal article" date="2017" name="ISME J.">
        <title>Potential for microbial H2 and metal transformations associated with novel bacteria and archaea in deep terrestrial subsurface sediments.</title>
        <authorList>
            <person name="Hernsdorf A.W."/>
            <person name="Amano Y."/>
            <person name="Miyakawa K."/>
            <person name="Ise K."/>
            <person name="Suzuki Y."/>
            <person name="Anantharaman K."/>
            <person name="Probst A."/>
            <person name="Burstein D."/>
            <person name="Thomas B.C."/>
            <person name="Banfield J.F."/>
        </authorList>
    </citation>
    <scope>NUCLEOTIDE SEQUENCE [LARGE SCALE GENOMIC DNA]</scope>
    <source>
        <strain evidence="2">HGW-Dojkabacteria-1</strain>
    </source>
</reference>
<evidence type="ECO:0000259" key="1">
    <source>
        <dbReference type="Pfam" id="PF13473"/>
    </source>
</evidence>
<evidence type="ECO:0000313" key="2">
    <source>
        <dbReference type="EMBL" id="PKN02721.1"/>
    </source>
</evidence>
<protein>
    <recommendedName>
        <fullName evidence="1">EfeO-type cupredoxin-like domain-containing protein</fullName>
    </recommendedName>
</protein>
<dbReference type="Proteomes" id="UP000233417">
    <property type="component" value="Unassembled WGS sequence"/>
</dbReference>
<dbReference type="InterPro" id="IPR008972">
    <property type="entry name" value="Cupredoxin"/>
</dbReference>
<comment type="caution">
    <text evidence="2">The sequence shown here is derived from an EMBL/GenBank/DDBJ whole genome shotgun (WGS) entry which is preliminary data.</text>
</comment>
<accession>A0A2N2F3D2</accession>
<organism evidence="2 3">
    <name type="scientific">Candidatus Dojkabacteria bacterium HGW-Dojkabacteria-1</name>
    <dbReference type="NCBI Taxonomy" id="2013761"/>
    <lineage>
        <taxon>Bacteria</taxon>
        <taxon>Candidatus Dojkabacteria</taxon>
    </lineage>
</organism>
<gene>
    <name evidence="2" type="ORF">CVU76_01655</name>
</gene>
<evidence type="ECO:0000313" key="3">
    <source>
        <dbReference type="Proteomes" id="UP000233417"/>
    </source>
</evidence>
<feature type="domain" description="EfeO-type cupredoxin-like" evidence="1">
    <location>
        <begin position="13"/>
        <end position="126"/>
    </location>
</feature>
<name>A0A2N2F3D2_9BACT</name>
<dbReference type="InterPro" id="IPR028096">
    <property type="entry name" value="EfeO_Cupredoxin"/>
</dbReference>
<dbReference type="EMBL" id="PHAO01000001">
    <property type="protein sequence ID" value="PKN02721.1"/>
    <property type="molecule type" value="Genomic_DNA"/>
</dbReference>